<dbReference type="Pfam" id="PF08402">
    <property type="entry name" value="TOBE_2"/>
    <property type="match status" value="1"/>
</dbReference>
<dbReference type="SUPFAM" id="SSF52540">
    <property type="entry name" value="P-loop containing nucleoside triphosphate hydrolases"/>
    <property type="match status" value="1"/>
</dbReference>
<accession>A0A450S3E9</accession>
<dbReference type="Gene3D" id="3.40.50.300">
    <property type="entry name" value="P-loop containing nucleotide triphosphate hydrolases"/>
    <property type="match status" value="1"/>
</dbReference>
<dbReference type="AlphaFoldDB" id="A0A450S3E9"/>
<dbReference type="GO" id="GO:0022857">
    <property type="term" value="F:transmembrane transporter activity"/>
    <property type="evidence" value="ECO:0007669"/>
    <property type="project" value="InterPro"/>
</dbReference>
<organism evidence="5">
    <name type="scientific">Candidatus Kentrum sp. DK</name>
    <dbReference type="NCBI Taxonomy" id="2126562"/>
    <lineage>
        <taxon>Bacteria</taxon>
        <taxon>Pseudomonadati</taxon>
        <taxon>Pseudomonadota</taxon>
        <taxon>Gammaproteobacteria</taxon>
        <taxon>Candidatus Kentrum</taxon>
    </lineage>
</organism>
<dbReference type="SUPFAM" id="SSF50331">
    <property type="entry name" value="MOP-like"/>
    <property type="match status" value="1"/>
</dbReference>
<dbReference type="PROSITE" id="PS00211">
    <property type="entry name" value="ABC_TRANSPORTER_1"/>
    <property type="match status" value="1"/>
</dbReference>
<dbReference type="GO" id="GO:0043190">
    <property type="term" value="C:ATP-binding cassette (ABC) transporter complex"/>
    <property type="evidence" value="ECO:0007669"/>
    <property type="project" value="InterPro"/>
</dbReference>
<dbReference type="InterPro" id="IPR003439">
    <property type="entry name" value="ABC_transporter-like_ATP-bd"/>
</dbReference>
<reference evidence="5" key="1">
    <citation type="submission" date="2019-02" db="EMBL/GenBank/DDBJ databases">
        <authorList>
            <person name="Gruber-Vodicka R. H."/>
            <person name="Seah K. B. B."/>
        </authorList>
    </citation>
    <scope>NUCLEOTIDE SEQUENCE</scope>
    <source>
        <strain evidence="5">BECK_DK161</strain>
    </source>
</reference>
<dbReference type="PANTHER" id="PTHR42781:SF4">
    <property type="entry name" value="SPERMIDINE_PUTRESCINE IMPORT ATP-BINDING PROTEIN POTA"/>
    <property type="match status" value="1"/>
</dbReference>
<evidence type="ECO:0000256" key="3">
    <source>
        <dbReference type="ARBA" id="ARBA00022840"/>
    </source>
</evidence>
<dbReference type="EMBL" id="CAADEY010000014">
    <property type="protein sequence ID" value="VFJ46170.1"/>
    <property type="molecule type" value="Genomic_DNA"/>
</dbReference>
<dbReference type="GO" id="GO:0016887">
    <property type="term" value="F:ATP hydrolysis activity"/>
    <property type="evidence" value="ECO:0007669"/>
    <property type="project" value="InterPro"/>
</dbReference>
<evidence type="ECO:0000256" key="1">
    <source>
        <dbReference type="ARBA" id="ARBA00022448"/>
    </source>
</evidence>
<evidence type="ECO:0000313" key="5">
    <source>
        <dbReference type="EMBL" id="VFJ46170.1"/>
    </source>
</evidence>
<dbReference type="PROSITE" id="PS50893">
    <property type="entry name" value="ABC_TRANSPORTER_2"/>
    <property type="match status" value="1"/>
</dbReference>
<proteinExistence type="predicted"/>
<dbReference type="InterPro" id="IPR017871">
    <property type="entry name" value="ABC_transporter-like_CS"/>
</dbReference>
<dbReference type="GO" id="GO:0005524">
    <property type="term" value="F:ATP binding"/>
    <property type="evidence" value="ECO:0007669"/>
    <property type="project" value="UniProtKB-KW"/>
</dbReference>
<sequence length="305" mass="33787">MSILSEFSTQLGGARRLLHTDLSLPNIYPDTGDGKTLFPHMTVLENAAFALRIKGVPQDAQRRVAGRMLAAFGLGDYLDRPVSRLSGGERQRVAIVRSLAGQAPLVLLDEVTTGLDPDLRAELRERLLAIRAQDGIAMLYVSHDLEEAEMLARSGNGRVLVLREGRQQQCAPWEDVYERPANTFTARYLGPVNLYAGRITKQGWFEADGLGALPCPVDNPSTSGVYGIRPERIRIAAEDERNDNLITGFVEDQKPDRGAVDVTVRCGDGQKMMVRAWGPDCRFASEQRVVLWWRAEDAFVIPEGK</sequence>
<dbReference type="InterPro" id="IPR008995">
    <property type="entry name" value="Mo/tungstate-bd_C_term_dom"/>
</dbReference>
<keyword evidence="3" id="KW-0067">ATP-binding</keyword>
<dbReference type="InterPro" id="IPR050093">
    <property type="entry name" value="ABC_SmlMolc_Importer"/>
</dbReference>
<dbReference type="Pfam" id="PF00005">
    <property type="entry name" value="ABC_tran"/>
    <property type="match status" value="1"/>
</dbReference>
<protein>
    <submittedName>
        <fullName evidence="5">ABC-type Fe3+/spermidine/putrescine transport systems, ATPase components</fullName>
    </submittedName>
</protein>
<gene>
    <name evidence="5" type="ORF">BECKDK2373C_GA0170839_101419</name>
</gene>
<evidence type="ECO:0000259" key="4">
    <source>
        <dbReference type="PROSITE" id="PS50893"/>
    </source>
</evidence>
<feature type="domain" description="ABC transporter" evidence="4">
    <location>
        <begin position="1"/>
        <end position="189"/>
    </location>
</feature>
<name>A0A450S3E9_9GAMM</name>
<evidence type="ECO:0000256" key="2">
    <source>
        <dbReference type="ARBA" id="ARBA00022741"/>
    </source>
</evidence>
<dbReference type="InterPro" id="IPR013611">
    <property type="entry name" value="Transp-assoc_OB_typ2"/>
</dbReference>
<keyword evidence="1" id="KW-0813">Transport</keyword>
<dbReference type="PANTHER" id="PTHR42781">
    <property type="entry name" value="SPERMIDINE/PUTRESCINE IMPORT ATP-BINDING PROTEIN POTA"/>
    <property type="match status" value="1"/>
</dbReference>
<keyword evidence="2" id="KW-0547">Nucleotide-binding</keyword>
<dbReference type="InterPro" id="IPR027417">
    <property type="entry name" value="P-loop_NTPase"/>
</dbReference>
<dbReference type="Gene3D" id="2.40.50.100">
    <property type="match status" value="1"/>
</dbReference>